<keyword evidence="2" id="KW-0238">DNA-binding</keyword>
<dbReference type="GO" id="GO:0030527">
    <property type="term" value="F:structural constituent of chromatin"/>
    <property type="evidence" value="ECO:0007669"/>
    <property type="project" value="InterPro"/>
</dbReference>
<accession>A0A7C3GSD0</accession>
<dbReference type="EMBL" id="DRMH01000117">
    <property type="protein sequence ID" value="HFC98540.1"/>
    <property type="molecule type" value="Genomic_DNA"/>
</dbReference>
<sequence>MFLPVTCSRSSLPGYWNSVPHPWRYFISRYPWKKSAPWWSAILPGILELSRDLAREIGLSQEKARIFLRALLEEMALALRRDGRLGLRGFGTFRVRKGSQGTRIIFRPSRRLRASINRSGERPRPPGAPGPEVD</sequence>
<dbReference type="SUPFAM" id="SSF47729">
    <property type="entry name" value="IHF-like DNA-binding proteins"/>
    <property type="match status" value="1"/>
</dbReference>
<proteinExistence type="inferred from homology"/>
<evidence type="ECO:0000256" key="2">
    <source>
        <dbReference type="ARBA" id="ARBA00023125"/>
    </source>
</evidence>
<dbReference type="InterPro" id="IPR010992">
    <property type="entry name" value="IHF-like_DNA-bd_dom_sf"/>
</dbReference>
<name>A0A7C3GSD0_9BACT</name>
<dbReference type="Pfam" id="PF00216">
    <property type="entry name" value="Bac_DNA_binding"/>
    <property type="match status" value="1"/>
</dbReference>
<comment type="caution">
    <text evidence="4">The sequence shown here is derived from an EMBL/GenBank/DDBJ whole genome shotgun (WGS) entry which is preliminary data.</text>
</comment>
<evidence type="ECO:0008006" key="5">
    <source>
        <dbReference type="Google" id="ProtNLM"/>
    </source>
</evidence>
<feature type="compositionally biased region" description="Pro residues" evidence="3">
    <location>
        <begin position="125"/>
        <end position="134"/>
    </location>
</feature>
<evidence type="ECO:0000256" key="3">
    <source>
        <dbReference type="SAM" id="MobiDB-lite"/>
    </source>
</evidence>
<evidence type="ECO:0000313" key="4">
    <source>
        <dbReference type="EMBL" id="HFC98540.1"/>
    </source>
</evidence>
<dbReference type="Proteomes" id="UP000886043">
    <property type="component" value="Unassembled WGS sequence"/>
</dbReference>
<gene>
    <name evidence="4" type="ORF">ENJ40_08820</name>
</gene>
<dbReference type="GO" id="GO:0003677">
    <property type="term" value="F:DNA binding"/>
    <property type="evidence" value="ECO:0007669"/>
    <property type="project" value="UniProtKB-KW"/>
</dbReference>
<dbReference type="InterPro" id="IPR000119">
    <property type="entry name" value="Hist_DNA-bd"/>
</dbReference>
<protein>
    <recommendedName>
        <fullName evidence="5">HU family DNA-binding protein</fullName>
    </recommendedName>
</protein>
<dbReference type="Gene3D" id="4.10.520.10">
    <property type="entry name" value="IHF-like DNA-binding proteins"/>
    <property type="match status" value="1"/>
</dbReference>
<evidence type="ECO:0000256" key="1">
    <source>
        <dbReference type="ARBA" id="ARBA00010529"/>
    </source>
</evidence>
<feature type="region of interest" description="Disordered" evidence="3">
    <location>
        <begin position="115"/>
        <end position="134"/>
    </location>
</feature>
<reference evidence="4" key="1">
    <citation type="journal article" date="2020" name="mSystems">
        <title>Genome- and Community-Level Interaction Insights into Carbon Utilization and Element Cycling Functions of Hydrothermarchaeota in Hydrothermal Sediment.</title>
        <authorList>
            <person name="Zhou Z."/>
            <person name="Liu Y."/>
            <person name="Xu W."/>
            <person name="Pan J."/>
            <person name="Luo Z.H."/>
            <person name="Li M."/>
        </authorList>
    </citation>
    <scope>NUCLEOTIDE SEQUENCE [LARGE SCALE GENOMIC DNA]</scope>
    <source>
        <strain evidence="4">HyVt-483</strain>
    </source>
</reference>
<dbReference type="AlphaFoldDB" id="A0A7C3GSD0"/>
<comment type="similarity">
    <text evidence="1">Belongs to the bacterial histone-like protein family.</text>
</comment>
<organism evidence="4">
    <name type="scientific">Thermosulfurimonas dismutans</name>
    <dbReference type="NCBI Taxonomy" id="999894"/>
    <lineage>
        <taxon>Bacteria</taxon>
        <taxon>Pseudomonadati</taxon>
        <taxon>Thermodesulfobacteriota</taxon>
        <taxon>Thermodesulfobacteria</taxon>
        <taxon>Thermodesulfobacteriales</taxon>
        <taxon>Thermodesulfobacteriaceae</taxon>
        <taxon>Thermosulfurimonas</taxon>
    </lineage>
</organism>